<comment type="caution">
    <text evidence="2">The sequence shown here is derived from an EMBL/GenBank/DDBJ whole genome shotgun (WGS) entry which is preliminary data.</text>
</comment>
<accession>A0AAV0VMH4</accession>
<proteinExistence type="predicted"/>
<reference evidence="2 3" key="1">
    <citation type="submission" date="2023-01" db="EMBL/GenBank/DDBJ databases">
        <authorList>
            <person name="Whitehead M."/>
        </authorList>
    </citation>
    <scope>NUCLEOTIDE SEQUENCE [LARGE SCALE GENOMIC DNA]</scope>
</reference>
<dbReference type="EMBL" id="CARXXK010000001">
    <property type="protein sequence ID" value="CAI6343873.1"/>
    <property type="molecule type" value="Genomic_DNA"/>
</dbReference>
<dbReference type="AlphaFoldDB" id="A0AAV0VMH4"/>
<dbReference type="Proteomes" id="UP001160148">
    <property type="component" value="Unassembled WGS sequence"/>
</dbReference>
<feature type="region of interest" description="Disordered" evidence="1">
    <location>
        <begin position="1"/>
        <end position="20"/>
    </location>
</feature>
<evidence type="ECO:0000256" key="1">
    <source>
        <dbReference type="SAM" id="MobiDB-lite"/>
    </source>
</evidence>
<protein>
    <submittedName>
        <fullName evidence="2">Uncharacterized protein</fullName>
    </submittedName>
</protein>
<name>A0AAV0VMH4_9HEMI</name>
<gene>
    <name evidence="2" type="ORF">MEUPH1_LOCUS1078</name>
</gene>
<sequence>MHVKGRNRADEHRGSSTNVRRLVGEKHKTFVADGEATTFEVDNTVAVAYTALEFIYILYPVKNSKNHNKGKGRHRADEHRGSLTDVRRQDRVREEARDLCRCDTRARKHGGGVRVQYTVPPQPTRISCYATKGARVRLT</sequence>
<evidence type="ECO:0000313" key="2">
    <source>
        <dbReference type="EMBL" id="CAI6343873.1"/>
    </source>
</evidence>
<organism evidence="2 3">
    <name type="scientific">Macrosiphum euphorbiae</name>
    <name type="common">potato aphid</name>
    <dbReference type="NCBI Taxonomy" id="13131"/>
    <lineage>
        <taxon>Eukaryota</taxon>
        <taxon>Metazoa</taxon>
        <taxon>Ecdysozoa</taxon>
        <taxon>Arthropoda</taxon>
        <taxon>Hexapoda</taxon>
        <taxon>Insecta</taxon>
        <taxon>Pterygota</taxon>
        <taxon>Neoptera</taxon>
        <taxon>Paraneoptera</taxon>
        <taxon>Hemiptera</taxon>
        <taxon>Sternorrhyncha</taxon>
        <taxon>Aphidomorpha</taxon>
        <taxon>Aphidoidea</taxon>
        <taxon>Aphididae</taxon>
        <taxon>Macrosiphini</taxon>
        <taxon>Macrosiphum</taxon>
    </lineage>
</organism>
<evidence type="ECO:0000313" key="3">
    <source>
        <dbReference type="Proteomes" id="UP001160148"/>
    </source>
</evidence>
<keyword evidence="3" id="KW-1185">Reference proteome</keyword>